<dbReference type="AlphaFoldDB" id="A0A6J6GJ56"/>
<name>A0A6J6GJ56_9ZZZZ</name>
<proteinExistence type="predicted"/>
<sequence length="100" mass="10926">MSNETVTMFTFFVDAEVFGGGGYEAAALAADEIDLFDAGVYKVEIPQGFASDLGDRVPVRVTGTARGLMFYAKLLNIREEMQLEELGRVRAAALAREDDQ</sequence>
<evidence type="ECO:0000313" key="1">
    <source>
        <dbReference type="EMBL" id="CAB4601267.1"/>
    </source>
</evidence>
<gene>
    <name evidence="1" type="ORF">UFOPK1820_00748</name>
</gene>
<accession>A0A6J6GJ56</accession>
<organism evidence="1">
    <name type="scientific">freshwater metagenome</name>
    <dbReference type="NCBI Taxonomy" id="449393"/>
    <lineage>
        <taxon>unclassified sequences</taxon>
        <taxon>metagenomes</taxon>
        <taxon>ecological metagenomes</taxon>
    </lineage>
</organism>
<protein>
    <submittedName>
        <fullName evidence="1">Unannotated protein</fullName>
    </submittedName>
</protein>
<dbReference type="EMBL" id="CAEZUK010000105">
    <property type="protein sequence ID" value="CAB4601267.1"/>
    <property type="molecule type" value="Genomic_DNA"/>
</dbReference>
<reference evidence="1" key="1">
    <citation type="submission" date="2020-05" db="EMBL/GenBank/DDBJ databases">
        <authorList>
            <person name="Chiriac C."/>
            <person name="Salcher M."/>
            <person name="Ghai R."/>
            <person name="Kavagutti S V."/>
        </authorList>
    </citation>
    <scope>NUCLEOTIDE SEQUENCE</scope>
</reference>